<name>A0A9W5WW33_BABOV</name>
<evidence type="ECO:0000313" key="3">
    <source>
        <dbReference type="Proteomes" id="UP001057455"/>
    </source>
</evidence>
<comment type="caution">
    <text evidence="2">The sequence shown here is derived from an EMBL/GenBank/DDBJ whole genome shotgun (WGS) entry which is preliminary data.</text>
</comment>
<dbReference type="OrthoDB" id="364490at2759"/>
<evidence type="ECO:0000256" key="1">
    <source>
        <dbReference type="SAM" id="MobiDB-lite"/>
    </source>
</evidence>
<dbReference type="EMBL" id="BLIY01000017">
    <property type="protein sequence ID" value="GFE54957.1"/>
    <property type="molecule type" value="Genomic_DNA"/>
</dbReference>
<feature type="compositionally biased region" description="Polar residues" evidence="1">
    <location>
        <begin position="1447"/>
        <end position="1460"/>
    </location>
</feature>
<reference evidence="2" key="1">
    <citation type="submission" date="2019-12" db="EMBL/GenBank/DDBJ databases">
        <title>Genome sequence of Babesia ovis.</title>
        <authorList>
            <person name="Yamagishi J."/>
            <person name="Sevinc F."/>
            <person name="Xuan X."/>
        </authorList>
    </citation>
    <scope>NUCLEOTIDE SEQUENCE</scope>
    <source>
        <strain evidence="2">Selcuk</strain>
    </source>
</reference>
<evidence type="ECO:0000313" key="2">
    <source>
        <dbReference type="EMBL" id="GFE54957.1"/>
    </source>
</evidence>
<protein>
    <submittedName>
        <fullName evidence="2">Uncharacterized protein</fullName>
    </submittedName>
</protein>
<organism evidence="2 3">
    <name type="scientific">Babesia ovis</name>
    <dbReference type="NCBI Taxonomy" id="5869"/>
    <lineage>
        <taxon>Eukaryota</taxon>
        <taxon>Sar</taxon>
        <taxon>Alveolata</taxon>
        <taxon>Apicomplexa</taxon>
        <taxon>Aconoidasida</taxon>
        <taxon>Piroplasmida</taxon>
        <taxon>Babesiidae</taxon>
        <taxon>Babesia</taxon>
    </lineage>
</organism>
<keyword evidence="3" id="KW-1185">Reference proteome</keyword>
<accession>A0A9W5WW33</accession>
<sequence>MAQGRGQELGHSGQRRKKQVARESLCALLCDDPALQKSAALTLAKAATADGTALEVLLSLIRGEVPNCMPSYSVSKSIFLPNEIWLEGSRQIAAVKADFGVNTLRECLQGPEAWERARIIALKALLVTYQKEQKPLDDILPHILVGLKQNSETHLTYCRDTALALALEFAEAIPDGDGFEYAVLQMALNNEDIKMPLLRSVIVRGLRQHSLLPRIKNLMQRMLDNEASSPLFDELGDVPQAPVLASFGIAHFCSLNLQSLTSAIPCALHLIGRHAANSPKLSVLWLLVLALRLREIDAKSTRGSCINYMQSMLDNGATVFIDEVTGIVHNRSNVIRVLLDALVTAAYDANRKSHPLYGLVKLIKSVVELMINVTSADSGLGVLSPESMDVASLLKVRAMVLHLSDCGAEDENNGLYSLLESIKTTVSDDGIDVYARQFDLSQEVVLEEYHIWQDLEYLVEGTACATLIVVKSRIDSATDIVWAYNTVQRFYVDVGILGNVSSVTAKPNIHGTVVHLRQSWSLRDAINVSLMTLVPNVTVHATAHAYIWAMGTRNNEQALFFVSPLVESTLVLMKQCLVVSWDIGLQMIERNIVLLARLGRHKLALPIVYSAFKYIFNHEVTHRLCGGGETLDTLTKCSDKLLCFQMLDATWRCLLLKYSDIPSSKVFTSTLNDLEAMTTKDKLVYIKVFRSLSKYRPEDAVKHVNLLGPIFAEYPAYAVDCCTRMCANDVMDFGVAYRVYVEPIFQRWCTSKDVVTSIGQFFAEYLQRIVDTIEGQITDEDVVDLNLILPMLLKLLALNCVHGATAIAKLLKSSLWTKIEKLRIWHLNKECDCNSLLDRINKKQLRCTFAKLDQEFFEFNFRIFIANDSSNQTDDLEYTQAVGLLISGLLDAENDATSRVELLSRRNETVLEYNREIRRVTRELLQLLGNSKPSVSSFRWFLEEDETDTRGRRQLSAVEATVPPMQGAEMGLGSIRVFHLGALLTLYGMKIDGKGINRDAVCENAYSSIMSSSGNLGGNLLINLAALANVVTKHSLDIVKHMMQYLCEVKLSLDLLTTEMENINYDKAVVYAWSLCHLYCKHNEVVDFPKMVLGLLRSGLQKYNHCIDLVEVLFIVMGNIYKYGNLESNCTIDIVNLFFEYLDVICERTVGLGWVIGLANIIHDLPRLQIGALMCLVNRVVSIVERREVEVGRRALISLPLLQYWTITKCHKVGSSLVHLLMEAETIAEFNARALLFVVYCNYMGFNLETVTMSATMINLSGGCITVDGSSEVTHGNMDGRTSVVERGVTCCIHKIGIHSDDENAYIGTYSDSKDTRADGDRVQNNLLLHEKQQMHASEDANIIGENMKKLHETVMACIKSNMSSDNETKEMLLIGTILAHGFEYLFPPRTVWYKYLLRHKRGWSVLYKDMMVALSSIAREEAVTVTMATGVRVSRYSRSRPPTTVVPQTASTQGKDNGNTWGDETTAMVSILQLENIKKFLARHSDLDCYREDGSISAIASALKEDGHSMKLLSALTFCKPLKLTLWDIIEYDDARCNCERELIMRIYCLHGQVNTLLERMPEVAKYFKSFDRKLKLSFLSCVCLAFWSIDFNSLRIIMAYIVDYDDIDVILTIGTLLESCTYLLKGGRGTGRNDEDFAAEVLSKLLYPVVVHVISQSTQCKAALWLYRKILPLLNEWQQADLSRAIDNSDITVKCTLAGICSNGQAPFTFNECFAHLVTQNLEMRDVVLYAFVNIHRHVEVIQHCIHVLNVNANTERITLVALTLMALIAERNVTAYLLELLYDGTQPPAQKEGEVAPLITLDIYEFLRLSRQPNILYYDTIDGTILSKSANVVAKAPCMWSNCGLETTVLGNLQPVAQGRCVPSWLPKLGDAAIDRRRQSLLPIGLPERHYCVDISDSGARSLLSDNANVIMRAYKAYLVDHHQWQPALRDIMAYLNSRLS</sequence>
<dbReference type="Proteomes" id="UP001057455">
    <property type="component" value="Unassembled WGS sequence"/>
</dbReference>
<proteinExistence type="predicted"/>
<feature type="region of interest" description="Disordered" evidence="1">
    <location>
        <begin position="1439"/>
        <end position="1460"/>
    </location>
</feature>
<gene>
    <name evidence="2" type="ORF">BaOVIS_023610</name>
</gene>